<protein>
    <submittedName>
        <fullName evidence="3">Alkaline phosphatase</fullName>
    </submittedName>
</protein>
<dbReference type="PROSITE" id="PS51318">
    <property type="entry name" value="TAT"/>
    <property type="match status" value="1"/>
</dbReference>
<dbReference type="Pfam" id="PF16655">
    <property type="entry name" value="PhoD_N"/>
    <property type="match status" value="1"/>
</dbReference>
<sequence>MPGLSYPISRRRFVADAGKAVAGLMVGPALLAGDLAHPVPRPGPDEPLPADLFPLGVASGDPAPDGVVLWTRLAPDRMPARTVEVRWEVAHDERFTRLAASGTAPAAPRLGHSVHVEVGGLDPHRWYFYRFLAGGEASETGRTRTAPAPGVRTVRFAFASCQNYQAGYYTAYPHLVAEDVDLVAFLGDYIYEDRRDPDALRQHDGTDEPYTLAAYRARYAHYKSDPELRRAHAAAPWVVTLDDHEVDNNWQGTGPQDPDKQTPDAFRSRRAAALQAWWEHLPLRRGALPRGPSARIFRRLTFGDLATLHVLDTRQYRSRHAGSIERANEQSRTMTGGEQERWLLDGLASSATRWNLIANQTQLASVDHEAGPGEWWEWDNWDGYRAQRRRLLERLATVANPVVITGDRHATWVSDLRPDFDRPDTPVVGAELVGSSLTSEGDPDRDGFRRKWTPIMAESPHWRYIDNRRGYFVCDLTTEGLDATLRVVDTVRAPASPIATAGRFHVAAGVRGISGVAA</sequence>
<proteinExistence type="predicted"/>
<dbReference type="InterPro" id="IPR018946">
    <property type="entry name" value="PhoD-like_MPP"/>
</dbReference>
<dbReference type="SUPFAM" id="SSF56300">
    <property type="entry name" value="Metallo-dependent phosphatases"/>
    <property type="match status" value="1"/>
</dbReference>
<dbReference type="EMBL" id="BOPH01000098">
    <property type="protein sequence ID" value="GIJ72323.1"/>
    <property type="molecule type" value="Genomic_DNA"/>
</dbReference>
<gene>
    <name evidence="3" type="ORF">Voc01_072400</name>
</gene>
<evidence type="ECO:0000313" key="3">
    <source>
        <dbReference type="EMBL" id="GIJ72323.1"/>
    </source>
</evidence>
<feature type="domain" description="Phospholipase D N-terminal" evidence="2">
    <location>
        <begin position="55"/>
        <end position="145"/>
    </location>
</feature>
<dbReference type="InterPro" id="IPR038607">
    <property type="entry name" value="PhoD-like_sf"/>
</dbReference>
<evidence type="ECO:0000259" key="1">
    <source>
        <dbReference type="Pfam" id="PF09423"/>
    </source>
</evidence>
<name>A0A8J4A1E3_9ACTN</name>
<dbReference type="PANTHER" id="PTHR43606">
    <property type="entry name" value="PHOSPHATASE, PUTATIVE (AFU_ORTHOLOGUE AFUA_6G08710)-RELATED"/>
    <property type="match status" value="1"/>
</dbReference>
<comment type="caution">
    <text evidence="3">The sequence shown here is derived from an EMBL/GenBank/DDBJ whole genome shotgun (WGS) entry which is preliminary data.</text>
</comment>
<organism evidence="3 4">
    <name type="scientific">Virgisporangium ochraceum</name>
    <dbReference type="NCBI Taxonomy" id="65505"/>
    <lineage>
        <taxon>Bacteria</taxon>
        <taxon>Bacillati</taxon>
        <taxon>Actinomycetota</taxon>
        <taxon>Actinomycetes</taxon>
        <taxon>Micromonosporales</taxon>
        <taxon>Micromonosporaceae</taxon>
        <taxon>Virgisporangium</taxon>
    </lineage>
</organism>
<keyword evidence="4" id="KW-1185">Reference proteome</keyword>
<dbReference type="Pfam" id="PF09423">
    <property type="entry name" value="PhoD"/>
    <property type="match status" value="1"/>
</dbReference>
<reference evidence="3" key="1">
    <citation type="submission" date="2021-01" db="EMBL/GenBank/DDBJ databases">
        <title>Whole genome shotgun sequence of Virgisporangium ochraceum NBRC 16418.</title>
        <authorList>
            <person name="Komaki H."/>
            <person name="Tamura T."/>
        </authorList>
    </citation>
    <scope>NUCLEOTIDE SEQUENCE</scope>
    <source>
        <strain evidence="3">NBRC 16418</strain>
    </source>
</reference>
<dbReference type="Gene3D" id="3.60.21.70">
    <property type="entry name" value="PhoD-like phosphatase"/>
    <property type="match status" value="1"/>
</dbReference>
<accession>A0A8J4A1E3</accession>
<dbReference type="InterPro" id="IPR029052">
    <property type="entry name" value="Metallo-depent_PP-like"/>
</dbReference>
<dbReference type="Gene3D" id="2.60.40.380">
    <property type="entry name" value="Purple acid phosphatase-like, N-terminal"/>
    <property type="match status" value="1"/>
</dbReference>
<dbReference type="AlphaFoldDB" id="A0A8J4A1E3"/>
<dbReference type="Proteomes" id="UP000635606">
    <property type="component" value="Unassembled WGS sequence"/>
</dbReference>
<dbReference type="CDD" id="cd07389">
    <property type="entry name" value="MPP_PhoD"/>
    <property type="match status" value="1"/>
</dbReference>
<evidence type="ECO:0000259" key="2">
    <source>
        <dbReference type="Pfam" id="PF16655"/>
    </source>
</evidence>
<dbReference type="InterPro" id="IPR032093">
    <property type="entry name" value="PhoD_N"/>
</dbReference>
<feature type="domain" description="PhoD-like phosphatase metallophosphatase" evidence="1">
    <location>
        <begin position="156"/>
        <end position="484"/>
    </location>
</feature>
<evidence type="ECO:0000313" key="4">
    <source>
        <dbReference type="Proteomes" id="UP000635606"/>
    </source>
</evidence>
<dbReference type="RefSeq" id="WP_203932167.1">
    <property type="nucleotide sequence ID" value="NZ_BOPH01000098.1"/>
</dbReference>
<dbReference type="PANTHER" id="PTHR43606:SF2">
    <property type="entry name" value="ALKALINE PHOSPHATASE FAMILY PROTEIN (AFU_ORTHOLOGUE AFUA_5G03860)"/>
    <property type="match status" value="1"/>
</dbReference>
<dbReference type="InterPro" id="IPR052900">
    <property type="entry name" value="Phospholipid_Metab_Enz"/>
</dbReference>
<dbReference type="InterPro" id="IPR006311">
    <property type="entry name" value="TAT_signal"/>
</dbReference>